<dbReference type="Proteomes" id="UP000472265">
    <property type="component" value="Chromosome 23"/>
</dbReference>
<dbReference type="SUPFAM" id="SSF55753">
    <property type="entry name" value="Actin depolymerizing proteins"/>
    <property type="match status" value="4"/>
</dbReference>
<dbReference type="GO" id="GO:0008154">
    <property type="term" value="P:actin polymerization or depolymerization"/>
    <property type="evidence" value="ECO:0007669"/>
    <property type="project" value="TreeGrafter"/>
</dbReference>
<dbReference type="Gene3D" id="3.40.20.10">
    <property type="entry name" value="Severin"/>
    <property type="match status" value="5"/>
</dbReference>
<evidence type="ECO:0000259" key="5">
    <source>
        <dbReference type="PROSITE" id="PS51089"/>
    </source>
</evidence>
<dbReference type="Ensembl" id="ENSSAUT00010033604.1">
    <property type="protein sequence ID" value="ENSSAUP00010031898.1"/>
    <property type="gene ID" value="ENSSAUG00010013580.1"/>
</dbReference>
<feature type="region of interest" description="Disordered" evidence="4">
    <location>
        <begin position="501"/>
        <end position="550"/>
    </location>
</feature>
<dbReference type="GO" id="GO:0005737">
    <property type="term" value="C:cytoplasm"/>
    <property type="evidence" value="ECO:0007669"/>
    <property type="project" value="TreeGrafter"/>
</dbReference>
<dbReference type="InterPro" id="IPR029006">
    <property type="entry name" value="ADF-H/Gelsolin-like_dom_sf"/>
</dbReference>
<reference evidence="6" key="2">
    <citation type="submission" date="2025-08" db="UniProtKB">
        <authorList>
            <consortium name="Ensembl"/>
        </authorList>
    </citation>
    <scope>IDENTIFICATION</scope>
</reference>
<evidence type="ECO:0000256" key="1">
    <source>
        <dbReference type="ARBA" id="ARBA00008418"/>
    </source>
</evidence>
<feature type="compositionally biased region" description="Basic and acidic residues" evidence="4">
    <location>
        <begin position="447"/>
        <end position="472"/>
    </location>
</feature>
<evidence type="ECO:0000256" key="2">
    <source>
        <dbReference type="ARBA" id="ARBA00022467"/>
    </source>
</evidence>
<evidence type="ECO:0000313" key="7">
    <source>
        <dbReference type="Proteomes" id="UP000472265"/>
    </source>
</evidence>
<feature type="region of interest" description="Disordered" evidence="4">
    <location>
        <begin position="1071"/>
        <end position="1099"/>
    </location>
</feature>
<sequence length="1610" mass="178082">MDAMENPVLEPRSERIARYKAERRRELAERYGNMEELPTKWVRRDRKEVQDPATQTHRGALSSDGLGERVNGRMQGVTNGLEADAPAESNCLRRQGDSASMLSGEGCPVPLGLDAPQLCTRVSVGQLRSALLQQAGSGAQPEKLCPDAASSLDLAVKPGSEGGRRRTRRYLPGGPGAGRKTSERFRTQPITANEMEESSGLLDAEEEGNAKADVKTDDRAKMSVAAKMSLFKELEKSAAPEASAFLKPRSGSVCHERRARRGNDHRFLTQPITCEEIVAISAPKPAAPVESQSEQAEPVEDNDESCKLSMSEKLALFNKLSLPGRQADGPAEGPPERRRQKGARYRTQPITVEEVSLLQKGPVQLPAFSLSSHLSDRQQASSVNLKPSEVRLTQSRPDTGPGPVEPSSPTQQGLRGILKKSSSGGPEWSRTDAPFSHEQNGGGCEEEATRGRVESTERQDIPVPPRRERRGEGGSLTAAPWRQRARTRRETIACTPTRAWSEQDALQEERNSWTKPQEQLVSAVESSSDAAERVQQQNEEESGRKTDEETTFTGHVQVTLADDNITLQERNDTGRSKEEAEHLRVDGVTPQCWEPVFASVYSSTTPQYIMCFNQTNQSFEAQEVASPTSNQSQPQWRQKTDEAEERNEEEAQRGLRSAESEGRDASQMKRPSAEAPTCTYEAPQSSPLLVDPHDTKEETLRGESNAFDGGFYADRSPPSACAPPLCGDAAATESEQDLDVLCQTNTPMLTSAVAEHRRSVRPSRRTQGSRNPLRALAAREDVRQDYMGERVNATSEERIQAENKNKNSSESHLARSDSVISSSDAVSYPPFSSLMLIHVKGRRHVQVRLVEPSARSLNSGDCFLLVAPEHCVLWSGEFANEQEKAKASELASSIQSQRDLGCQASRVVHLEEGLNCDSSLAADFWSLLGGRTQYRGASAEEEDELYERGVVESNCVYRLMENRLVPEEQAWASIPSVSLLGSTEALVFDFGSEVYLWHGQDVSLSRRTVALQLTHQVWAGAYDYSNCRVNPLDPTQCNPGTPLRGEGRPSWALFGCVSEHNETSLFREKFPDWTGQTRGGEEAAPVNEETQPVPCQSSLSVSPSSDLLSACDAKALVSGQSLEGDGLVHSLLAGVDVQRGHGVITLEEGSQMELKTVAVDTWHVQEFDDSEVPVENAGQLHERDSYVIRWTYSAITVDSRDECSREPRQKENTALFLWRGRHSSVSGRDTAAFLSIGMNNQEESQVVVPQGKEPPCFLQLFQGGLVIHKGRRDDAVNAEWRLFCVRGELPEEGSLREVDCCCAGLRSRGSVVLLNSQQGALYLWTGCKAHSSSREVGRRAVERLTQMCPSELGLSQSSPVTVQVVEEGSEPADFWTALGQMDRKAYDCMLQDPGKYNFTPRLFHLSGASGSFRAEELQSPTRLPGLVMAMPFVQESLYSVPQPALFLLDNRLEVYLWQRGQPEQTESSASAWSCWHSERRCAMQTALQYCKEMNPRRPPQAYLIFEGSEPLTFTNVFPHWEKSPGPHTQGNAGRVKLTLVQDALAQLMKTQYPLEELLRSPLPEGVDPQHLEVYLSDQDFQAILEMKRDEYASLPSWKQIVLKKSKGLLC</sequence>
<dbReference type="Pfam" id="PF02209">
    <property type="entry name" value="VHP"/>
    <property type="match status" value="1"/>
</dbReference>
<dbReference type="GO" id="GO:0051014">
    <property type="term" value="P:actin filament severing"/>
    <property type="evidence" value="ECO:0007669"/>
    <property type="project" value="TreeGrafter"/>
</dbReference>
<dbReference type="OrthoDB" id="28894at2759"/>
<feature type="region of interest" description="Disordered" evidence="4">
    <location>
        <begin position="374"/>
        <end position="489"/>
    </location>
</feature>
<keyword evidence="2" id="KW-0117">Actin capping</keyword>
<feature type="region of interest" description="Disordered" evidence="4">
    <location>
        <begin position="753"/>
        <end position="816"/>
    </location>
</feature>
<dbReference type="GeneTree" id="ENSGT00940000166828"/>
<reference evidence="6" key="3">
    <citation type="submission" date="2025-09" db="UniProtKB">
        <authorList>
            <consortium name="Ensembl"/>
        </authorList>
    </citation>
    <scope>IDENTIFICATION</scope>
</reference>
<evidence type="ECO:0000256" key="3">
    <source>
        <dbReference type="ARBA" id="ARBA00023203"/>
    </source>
</evidence>
<evidence type="ECO:0000313" key="6">
    <source>
        <dbReference type="Ensembl" id="ENSSAUP00010031898.1"/>
    </source>
</evidence>
<keyword evidence="3" id="KW-0009">Actin-binding</keyword>
<feature type="compositionally biased region" description="Basic and acidic residues" evidence="4">
    <location>
        <begin position="795"/>
        <end position="815"/>
    </location>
</feature>
<dbReference type="PANTHER" id="PTHR11977">
    <property type="entry name" value="VILLIN"/>
    <property type="match status" value="1"/>
</dbReference>
<feature type="region of interest" description="Disordered" evidence="4">
    <location>
        <begin position="285"/>
        <end position="305"/>
    </location>
</feature>
<dbReference type="Pfam" id="PF00626">
    <property type="entry name" value="Gelsolin"/>
    <property type="match status" value="1"/>
</dbReference>
<dbReference type="InterPro" id="IPR007122">
    <property type="entry name" value="Villin/Gelsolin"/>
</dbReference>
<dbReference type="InterPro" id="IPR036886">
    <property type="entry name" value="Villin_headpiece_dom_sf"/>
</dbReference>
<name>A0A671VYB3_SPAAU</name>
<feature type="compositionally biased region" description="Basic and acidic residues" evidence="4">
    <location>
        <begin position="569"/>
        <end position="583"/>
    </location>
</feature>
<accession>A0A671VYB3</accession>
<proteinExistence type="inferred from homology"/>
<feature type="region of interest" description="Disordered" evidence="4">
    <location>
        <begin position="43"/>
        <end position="70"/>
    </location>
</feature>
<dbReference type="GO" id="GO:0051016">
    <property type="term" value="P:barbed-end actin filament capping"/>
    <property type="evidence" value="ECO:0007669"/>
    <property type="project" value="TreeGrafter"/>
</dbReference>
<feature type="compositionally biased region" description="Polar residues" evidence="4">
    <location>
        <begin position="374"/>
        <end position="397"/>
    </location>
</feature>
<comment type="similarity">
    <text evidence="1">Belongs to the villin/gelsolin family.</text>
</comment>
<dbReference type="GO" id="GO:0051015">
    <property type="term" value="F:actin filament binding"/>
    <property type="evidence" value="ECO:0007669"/>
    <property type="project" value="InterPro"/>
</dbReference>
<feature type="region of interest" description="Disordered" evidence="4">
    <location>
        <begin position="155"/>
        <end position="215"/>
    </location>
</feature>
<reference evidence="6" key="1">
    <citation type="submission" date="2021-04" db="EMBL/GenBank/DDBJ databases">
        <authorList>
            <consortium name="Wellcome Sanger Institute Data Sharing"/>
        </authorList>
    </citation>
    <scope>NUCLEOTIDE SEQUENCE [LARGE SCALE GENOMIC DNA]</scope>
</reference>
<gene>
    <name evidence="6" type="primary">svilc</name>
</gene>
<dbReference type="InParanoid" id="A0A671VYB3"/>
<organism evidence="6 7">
    <name type="scientific">Sparus aurata</name>
    <name type="common">Gilthead sea bream</name>
    <dbReference type="NCBI Taxonomy" id="8175"/>
    <lineage>
        <taxon>Eukaryota</taxon>
        <taxon>Metazoa</taxon>
        <taxon>Chordata</taxon>
        <taxon>Craniata</taxon>
        <taxon>Vertebrata</taxon>
        <taxon>Euteleostomi</taxon>
        <taxon>Actinopterygii</taxon>
        <taxon>Neopterygii</taxon>
        <taxon>Teleostei</taxon>
        <taxon>Neoteleostei</taxon>
        <taxon>Acanthomorphata</taxon>
        <taxon>Eupercaria</taxon>
        <taxon>Spariformes</taxon>
        <taxon>Sparidae</taxon>
        <taxon>Sparus</taxon>
    </lineage>
</organism>
<dbReference type="SMART" id="SM00262">
    <property type="entry name" value="GEL"/>
    <property type="match status" value="4"/>
</dbReference>
<evidence type="ECO:0000256" key="4">
    <source>
        <dbReference type="SAM" id="MobiDB-lite"/>
    </source>
</evidence>
<feature type="region of interest" description="Disordered" evidence="4">
    <location>
        <begin position="622"/>
        <end position="692"/>
    </location>
</feature>
<dbReference type="InterPro" id="IPR007123">
    <property type="entry name" value="Gelsolin-like_dom"/>
</dbReference>
<feature type="region of interest" description="Disordered" evidence="4">
    <location>
        <begin position="564"/>
        <end position="583"/>
    </location>
</feature>
<protein>
    <submittedName>
        <fullName evidence="6">Supervillin c</fullName>
    </submittedName>
</protein>
<dbReference type="GO" id="GO:0005546">
    <property type="term" value="F:phosphatidylinositol-4,5-bisphosphate binding"/>
    <property type="evidence" value="ECO:0007669"/>
    <property type="project" value="TreeGrafter"/>
</dbReference>
<dbReference type="SUPFAM" id="SSF82754">
    <property type="entry name" value="C-terminal, gelsolin-like domain of Sec23/24"/>
    <property type="match status" value="1"/>
</dbReference>
<dbReference type="CDD" id="cd11289">
    <property type="entry name" value="gelsolin_S2_like"/>
    <property type="match status" value="1"/>
</dbReference>
<dbReference type="Gene3D" id="1.10.950.10">
    <property type="entry name" value="Villin headpiece domain"/>
    <property type="match status" value="1"/>
</dbReference>
<dbReference type="OMA" id="TIACTPM"/>
<feature type="compositionally biased region" description="Basic and acidic residues" evidence="4">
    <location>
        <begin position="649"/>
        <end position="667"/>
    </location>
</feature>
<feature type="compositionally biased region" description="Basic and acidic residues" evidence="4">
    <location>
        <begin position="777"/>
        <end position="788"/>
    </location>
</feature>
<keyword evidence="7" id="KW-1185">Reference proteome</keyword>
<feature type="region of interest" description="Disordered" evidence="4">
    <location>
        <begin position="318"/>
        <end position="347"/>
    </location>
</feature>
<dbReference type="PANTHER" id="PTHR11977:SF119">
    <property type="entry name" value="SUPERVILLIN ISOFORM X1"/>
    <property type="match status" value="1"/>
</dbReference>
<feature type="compositionally biased region" description="Polar residues" evidence="4">
    <location>
        <begin position="622"/>
        <end position="637"/>
    </location>
</feature>
<dbReference type="InterPro" id="IPR036180">
    <property type="entry name" value="Gelsolin-like_dom_sf"/>
</dbReference>
<dbReference type="PROSITE" id="PS51089">
    <property type="entry name" value="HP"/>
    <property type="match status" value="1"/>
</dbReference>
<feature type="domain" description="HP" evidence="5">
    <location>
        <begin position="1546"/>
        <end position="1609"/>
    </location>
</feature>
<dbReference type="InterPro" id="IPR003128">
    <property type="entry name" value="Villin_headpiece"/>
</dbReference>
<dbReference type="SUPFAM" id="SSF47050">
    <property type="entry name" value="VHP, Villin headpiece domain"/>
    <property type="match status" value="1"/>
</dbReference>
<dbReference type="SMART" id="SM00153">
    <property type="entry name" value="VHP"/>
    <property type="match status" value="1"/>
</dbReference>
<dbReference type="GO" id="GO:0015629">
    <property type="term" value="C:actin cytoskeleton"/>
    <property type="evidence" value="ECO:0007669"/>
    <property type="project" value="TreeGrafter"/>
</dbReference>